<dbReference type="Gene3D" id="3.10.450.590">
    <property type="match status" value="1"/>
</dbReference>
<gene>
    <name evidence="2" type="ORF">MARA_05030</name>
</gene>
<reference evidence="2 3" key="1">
    <citation type="journal article" date="2019" name="Emerg. Microbes Infect.">
        <title>Comprehensive subspecies identification of 175 nontuberculous mycobacteria species based on 7547 genomic profiles.</title>
        <authorList>
            <person name="Matsumoto Y."/>
            <person name="Kinjo T."/>
            <person name="Motooka D."/>
            <person name="Nabeya D."/>
            <person name="Jung N."/>
            <person name="Uechi K."/>
            <person name="Horii T."/>
            <person name="Iida T."/>
            <person name="Fujita J."/>
            <person name="Nakamura S."/>
        </authorList>
    </citation>
    <scope>NUCLEOTIDE SEQUENCE [LARGE SCALE GENOMIC DNA]</scope>
    <source>
        <strain evidence="2 3">JCM 18538</strain>
    </source>
</reference>
<dbReference type="Pfam" id="PF13026">
    <property type="entry name" value="DUF3887"/>
    <property type="match status" value="1"/>
</dbReference>
<accession>A0A7I7RTF5</accession>
<protein>
    <recommendedName>
        <fullName evidence="1">DUF3887 domain-containing protein</fullName>
    </recommendedName>
</protein>
<feature type="domain" description="DUF3887" evidence="1">
    <location>
        <begin position="105"/>
        <end position="194"/>
    </location>
</feature>
<dbReference type="AlphaFoldDB" id="A0A7I7RTF5"/>
<dbReference type="InterPro" id="IPR024981">
    <property type="entry name" value="DUF3887"/>
</dbReference>
<keyword evidence="3" id="KW-1185">Reference proteome</keyword>
<evidence type="ECO:0000259" key="1">
    <source>
        <dbReference type="Pfam" id="PF13026"/>
    </source>
</evidence>
<dbReference type="Proteomes" id="UP000467428">
    <property type="component" value="Chromosome"/>
</dbReference>
<organism evidence="2 3">
    <name type="scientific">Mycolicibacterium arabiense</name>
    <dbReference type="NCBI Taxonomy" id="1286181"/>
    <lineage>
        <taxon>Bacteria</taxon>
        <taxon>Bacillati</taxon>
        <taxon>Actinomycetota</taxon>
        <taxon>Actinomycetes</taxon>
        <taxon>Mycobacteriales</taxon>
        <taxon>Mycobacteriaceae</taxon>
        <taxon>Mycolicibacterium</taxon>
    </lineage>
</organism>
<evidence type="ECO:0000313" key="3">
    <source>
        <dbReference type="Proteomes" id="UP000467428"/>
    </source>
</evidence>
<sequence>MPDSFTATGQQLHRQLGQILAAPVLSAEDDPLELVRAAHGVQDRAEALMAAAVQQARQAGRTWQEIGEVLGVSRQAVFQRYGKPIDPRTGEVMNTTPLPGADELARTVIDDLAHTRWADVSARFDATMRERLTEEGLAEAWAHIVGMAGAYEGHGDTDSVRAGDFTTTNTPLTFEAGDFVARITFRDDRTLAGLYILDPDVAAGGKP</sequence>
<dbReference type="EMBL" id="AP022593">
    <property type="protein sequence ID" value="BBY47035.1"/>
    <property type="molecule type" value="Genomic_DNA"/>
</dbReference>
<name>A0A7I7RTF5_9MYCO</name>
<proteinExistence type="predicted"/>
<dbReference type="RefSeq" id="WP_163916881.1">
    <property type="nucleotide sequence ID" value="NZ_AP022593.1"/>
</dbReference>
<evidence type="ECO:0000313" key="2">
    <source>
        <dbReference type="EMBL" id="BBY47035.1"/>
    </source>
</evidence>
<dbReference type="KEGG" id="marz:MARA_05030"/>
<geneLocation type="plasmid" evidence="3">
    <name>pjcm18538 dna</name>
</geneLocation>